<dbReference type="PANTHER" id="PTHR35176">
    <property type="entry name" value="HEME OXYGENASE HI_0854-RELATED"/>
    <property type="match status" value="1"/>
</dbReference>
<dbReference type="SUPFAM" id="SSF50475">
    <property type="entry name" value="FMN-binding split barrel"/>
    <property type="match status" value="1"/>
</dbReference>
<evidence type="ECO:0000259" key="2">
    <source>
        <dbReference type="Pfam" id="PF01243"/>
    </source>
</evidence>
<feature type="non-terminal residue" evidence="3">
    <location>
        <position position="114"/>
    </location>
</feature>
<dbReference type="EMBL" id="JBHTIS010001221">
    <property type="protein sequence ID" value="MFD1047731.1"/>
    <property type="molecule type" value="Genomic_DNA"/>
</dbReference>
<feature type="domain" description="Pyridoxamine 5'-phosphate oxidase N-terminal" evidence="2">
    <location>
        <begin position="17"/>
        <end position="99"/>
    </location>
</feature>
<evidence type="ECO:0000313" key="3">
    <source>
        <dbReference type="EMBL" id="MFD1047731.1"/>
    </source>
</evidence>
<protein>
    <submittedName>
        <fullName evidence="3">Pyridoxamine 5'-phosphate oxidase family protein</fullName>
    </submittedName>
</protein>
<dbReference type="PANTHER" id="PTHR35176:SF2">
    <property type="entry name" value="F420H(2)-DEPENDENT REDUCTASE RV1155"/>
    <property type="match status" value="1"/>
</dbReference>
<keyword evidence="4" id="KW-1185">Reference proteome</keyword>
<gene>
    <name evidence="3" type="ORF">ACFQ1S_20425</name>
</gene>
<proteinExistence type="predicted"/>
<dbReference type="NCBIfam" id="TIGR03618">
    <property type="entry name" value="Rv1155_F420"/>
    <property type="match status" value="1"/>
</dbReference>
<accession>A0ABW3MAE3</accession>
<dbReference type="InterPro" id="IPR012349">
    <property type="entry name" value="Split_barrel_FMN-bd"/>
</dbReference>
<keyword evidence="1" id="KW-0560">Oxidoreductase</keyword>
<organism evidence="3 4">
    <name type="scientific">Kibdelosporangium lantanae</name>
    <dbReference type="NCBI Taxonomy" id="1497396"/>
    <lineage>
        <taxon>Bacteria</taxon>
        <taxon>Bacillati</taxon>
        <taxon>Actinomycetota</taxon>
        <taxon>Actinomycetes</taxon>
        <taxon>Pseudonocardiales</taxon>
        <taxon>Pseudonocardiaceae</taxon>
        <taxon>Kibdelosporangium</taxon>
    </lineage>
</organism>
<evidence type="ECO:0000313" key="4">
    <source>
        <dbReference type="Proteomes" id="UP001597045"/>
    </source>
</evidence>
<evidence type="ECO:0000256" key="1">
    <source>
        <dbReference type="ARBA" id="ARBA00023002"/>
    </source>
</evidence>
<comment type="caution">
    <text evidence="3">The sequence shown here is derived from an EMBL/GenBank/DDBJ whole genome shotgun (WGS) entry which is preliminary data.</text>
</comment>
<dbReference type="InterPro" id="IPR019920">
    <property type="entry name" value="F420-binding_dom_put"/>
</dbReference>
<dbReference type="Pfam" id="PF01243">
    <property type="entry name" value="PNPOx_N"/>
    <property type="match status" value="1"/>
</dbReference>
<dbReference type="InterPro" id="IPR011576">
    <property type="entry name" value="Pyridox_Oxase_N"/>
</dbReference>
<sequence length="114" mass="12235">MTEYAPGDGPPPRIYTEDEALAVVAGSRQGVLATVKRDGSPHLSNMLYVWDPDQRALLMSTKAPRVKVKHLRNNPRAAVQVAGDNFFSYAVAEGVAEISEVTTTPGDAAGRALR</sequence>
<name>A0ABW3MAE3_9PSEU</name>
<reference evidence="4" key="1">
    <citation type="journal article" date="2019" name="Int. J. Syst. Evol. Microbiol.">
        <title>The Global Catalogue of Microorganisms (GCM) 10K type strain sequencing project: providing services to taxonomists for standard genome sequencing and annotation.</title>
        <authorList>
            <consortium name="The Broad Institute Genomics Platform"/>
            <consortium name="The Broad Institute Genome Sequencing Center for Infectious Disease"/>
            <person name="Wu L."/>
            <person name="Ma J."/>
        </authorList>
    </citation>
    <scope>NUCLEOTIDE SEQUENCE [LARGE SCALE GENOMIC DNA]</scope>
    <source>
        <strain evidence="4">JCM 31486</strain>
    </source>
</reference>
<dbReference type="InterPro" id="IPR052019">
    <property type="entry name" value="F420H2_bilvrd_red/Heme_oxyg"/>
</dbReference>
<dbReference type="Proteomes" id="UP001597045">
    <property type="component" value="Unassembled WGS sequence"/>
</dbReference>
<dbReference type="Gene3D" id="2.30.110.10">
    <property type="entry name" value="Electron Transport, Fmn-binding Protein, Chain A"/>
    <property type="match status" value="1"/>
</dbReference>